<feature type="region of interest" description="Disordered" evidence="1">
    <location>
        <begin position="332"/>
        <end position="352"/>
    </location>
</feature>
<reference evidence="2 3" key="1">
    <citation type="submission" date="2021-03" db="EMBL/GenBank/DDBJ databases">
        <authorList>
            <person name="So Y."/>
        </authorList>
    </citation>
    <scope>NUCLEOTIDE SEQUENCE [LARGE SCALE GENOMIC DNA]</scope>
    <source>
        <strain evidence="2 3">PWR1</strain>
    </source>
</reference>
<organism evidence="2 3">
    <name type="scientific">Roseomonas nitratireducens</name>
    <dbReference type="NCBI Taxonomy" id="2820810"/>
    <lineage>
        <taxon>Bacteria</taxon>
        <taxon>Pseudomonadati</taxon>
        <taxon>Pseudomonadota</taxon>
        <taxon>Alphaproteobacteria</taxon>
        <taxon>Acetobacterales</taxon>
        <taxon>Roseomonadaceae</taxon>
        <taxon>Roseomonas</taxon>
    </lineage>
</organism>
<evidence type="ECO:0000313" key="2">
    <source>
        <dbReference type="EMBL" id="MBP0463852.1"/>
    </source>
</evidence>
<evidence type="ECO:0000256" key="1">
    <source>
        <dbReference type="SAM" id="MobiDB-lite"/>
    </source>
</evidence>
<name>A0ABS4ARF1_9PROT</name>
<proteinExistence type="predicted"/>
<dbReference type="EMBL" id="JAGIYZ010000006">
    <property type="protein sequence ID" value="MBP0463852.1"/>
    <property type="molecule type" value="Genomic_DNA"/>
</dbReference>
<sequence length="352" mass="39555">MSPRQRPLSLSERSRLDPFVVATGDASPRDQRDLMERPFFSLAKTKRTSPIHYESGDVRVEVFAVPEHGMATIWDADILIWAASQIVEAANLGFQTSRFLRFTPYQLLTAIGRQTGSRDYRLLKGALARLQSTVIRTTIRNGEHWRRQQFSWINEWGECMTRDGRVEGMEFVLPDWLYRGVIDRSLVLAIDPAYFRLTGGIERWLYRVARKHAGRQPTGWTFEIAHLHAKSGSQARISDFAIDIRRIVARQPLPGYRLALERAGRQERLHIRPINLSTGPVDGVVDAFGTSGAKGIGISGAAASGLRARGSQLTLWPETAIPSLNLESNKESNFLLERGDGGKPPRGRRSAR</sequence>
<comment type="caution">
    <text evidence="2">The sequence shown here is derived from an EMBL/GenBank/DDBJ whole genome shotgun (WGS) entry which is preliminary data.</text>
</comment>
<evidence type="ECO:0000313" key="3">
    <source>
        <dbReference type="Proteomes" id="UP000680815"/>
    </source>
</evidence>
<gene>
    <name evidence="2" type="ORF">J5Y09_08015</name>
</gene>
<dbReference type="Proteomes" id="UP000680815">
    <property type="component" value="Unassembled WGS sequence"/>
</dbReference>
<dbReference type="InterPro" id="IPR018777">
    <property type="entry name" value="Replication_initiator_prot_A"/>
</dbReference>
<accession>A0ABS4ARF1</accession>
<dbReference type="Pfam" id="PF10134">
    <property type="entry name" value="RPA"/>
    <property type="match status" value="1"/>
</dbReference>
<keyword evidence="3" id="KW-1185">Reference proteome</keyword>
<protein>
    <submittedName>
        <fullName evidence="2">Replication initiator protein A</fullName>
    </submittedName>
</protein>